<dbReference type="AlphaFoldDB" id="A0A812E9D2"/>
<keyword evidence="3" id="KW-1185">Reference proteome</keyword>
<proteinExistence type="predicted"/>
<feature type="region of interest" description="Disordered" evidence="1">
    <location>
        <begin position="267"/>
        <end position="293"/>
    </location>
</feature>
<accession>A0A812E9D2</accession>
<feature type="region of interest" description="Disordered" evidence="1">
    <location>
        <begin position="231"/>
        <end position="251"/>
    </location>
</feature>
<protein>
    <submittedName>
        <fullName evidence="2">Uncharacterized protein</fullName>
    </submittedName>
</protein>
<dbReference type="Proteomes" id="UP000597762">
    <property type="component" value="Unassembled WGS sequence"/>
</dbReference>
<dbReference type="OrthoDB" id="1919336at2759"/>
<evidence type="ECO:0000313" key="2">
    <source>
        <dbReference type="EMBL" id="CAE1320688.1"/>
    </source>
</evidence>
<reference evidence="2" key="1">
    <citation type="submission" date="2021-01" db="EMBL/GenBank/DDBJ databases">
        <authorList>
            <person name="Li R."/>
            <person name="Bekaert M."/>
        </authorList>
    </citation>
    <scope>NUCLEOTIDE SEQUENCE</scope>
    <source>
        <strain evidence="2">Farmed</strain>
    </source>
</reference>
<evidence type="ECO:0000256" key="1">
    <source>
        <dbReference type="SAM" id="MobiDB-lite"/>
    </source>
</evidence>
<dbReference type="EMBL" id="CAHIKZ030005193">
    <property type="protein sequence ID" value="CAE1320688.1"/>
    <property type="molecule type" value="Genomic_DNA"/>
</dbReference>
<organism evidence="2 3">
    <name type="scientific">Acanthosepion pharaonis</name>
    <name type="common">Pharaoh cuttlefish</name>
    <name type="synonym">Sepia pharaonis</name>
    <dbReference type="NCBI Taxonomy" id="158019"/>
    <lineage>
        <taxon>Eukaryota</taxon>
        <taxon>Metazoa</taxon>
        <taxon>Spiralia</taxon>
        <taxon>Lophotrochozoa</taxon>
        <taxon>Mollusca</taxon>
        <taxon>Cephalopoda</taxon>
        <taxon>Coleoidea</taxon>
        <taxon>Decapodiformes</taxon>
        <taxon>Sepiida</taxon>
        <taxon>Sepiina</taxon>
        <taxon>Sepiidae</taxon>
        <taxon>Acanthosepion</taxon>
    </lineage>
</organism>
<gene>
    <name evidence="2" type="ORF">SPHA_70903</name>
</gene>
<comment type="caution">
    <text evidence="2">The sequence shown here is derived from an EMBL/GenBank/DDBJ whole genome shotgun (WGS) entry which is preliminary data.</text>
</comment>
<sequence>MVLPDDDIYDDLEIMLPGHRKRLERAVVRLQKQSQSSNDVEYPVAYGKWMKPNYLEYAKFDFLCIDATIFSTKDKGQQEEIVFMVDSGSDVVTLRPEIVQRLNLVKKCTVRSQGVHVAKEKTLYEAKLKIGSVELKIELIPEEYNSLGNRVFRHFRHYINGSRHVWLKGDYMDPSMEVTTPEQHYNKEKFNNQSDLDDSTKLETELETETASSLKNECYKTLCKDSNLIEQSRSKDGTEEENEDEKMENAKLGESCRLEIGKCPDKDTASVENFLPSTSPKDELSPPVKTNPKQCFFSRKRQRATITSHFNKKARRKIKRND</sequence>
<evidence type="ECO:0000313" key="3">
    <source>
        <dbReference type="Proteomes" id="UP000597762"/>
    </source>
</evidence>
<name>A0A812E9D2_ACAPH</name>